<organism evidence="2">
    <name type="scientific">mine drainage metagenome</name>
    <dbReference type="NCBI Taxonomy" id="410659"/>
    <lineage>
        <taxon>unclassified sequences</taxon>
        <taxon>metagenomes</taxon>
        <taxon>ecological metagenomes</taxon>
    </lineage>
</organism>
<name>A0A1J5QCF9_9ZZZZ</name>
<feature type="region of interest" description="Disordered" evidence="1">
    <location>
        <begin position="1"/>
        <end position="70"/>
    </location>
</feature>
<feature type="compositionally biased region" description="Gly residues" evidence="1">
    <location>
        <begin position="37"/>
        <end position="56"/>
    </location>
</feature>
<dbReference type="AlphaFoldDB" id="A0A1J5QCF9"/>
<gene>
    <name evidence="2" type="ORF">GALL_431610</name>
</gene>
<evidence type="ECO:0000256" key="1">
    <source>
        <dbReference type="SAM" id="MobiDB-lite"/>
    </source>
</evidence>
<accession>A0A1J5QCF9</accession>
<comment type="caution">
    <text evidence="2">The sequence shown here is derived from an EMBL/GenBank/DDBJ whole genome shotgun (WGS) entry which is preliminary data.</text>
</comment>
<dbReference type="Pfam" id="PF17227">
    <property type="entry name" value="DUF5302"/>
    <property type="match status" value="1"/>
</dbReference>
<dbReference type="InterPro" id="IPR035172">
    <property type="entry name" value="DUF5302"/>
</dbReference>
<dbReference type="EMBL" id="MLJW01002251">
    <property type="protein sequence ID" value="OIQ75171.1"/>
    <property type="molecule type" value="Genomic_DNA"/>
</dbReference>
<proteinExistence type="predicted"/>
<reference evidence="2" key="1">
    <citation type="submission" date="2016-10" db="EMBL/GenBank/DDBJ databases">
        <title>Sequence of Gallionella enrichment culture.</title>
        <authorList>
            <person name="Poehlein A."/>
            <person name="Muehling M."/>
            <person name="Daniel R."/>
        </authorList>
    </citation>
    <scope>NUCLEOTIDE SEQUENCE</scope>
</reference>
<evidence type="ECO:0008006" key="3">
    <source>
        <dbReference type="Google" id="ProtNLM"/>
    </source>
</evidence>
<protein>
    <recommendedName>
        <fullName evidence="3">DUF5302 domain-containing protein</fullName>
    </recommendedName>
</protein>
<feature type="compositionally biased region" description="Basic and acidic residues" evidence="1">
    <location>
        <begin position="1"/>
        <end position="24"/>
    </location>
</feature>
<evidence type="ECO:0000313" key="2">
    <source>
        <dbReference type="EMBL" id="OIQ75171.1"/>
    </source>
</evidence>
<sequence length="70" mass="7267">MTVKPANEDDSQKESEEPVDDARAKFLAALAKKQGKQQGGVTGRGGGKSGAHGGSEGHTQRIFQRKSGAS</sequence>